<dbReference type="Pfam" id="PF16220">
    <property type="entry name" value="DUF4880"/>
    <property type="match status" value="1"/>
</dbReference>
<gene>
    <name evidence="4" type="ORF">FAA97_19450</name>
</gene>
<dbReference type="InterPro" id="IPR032623">
    <property type="entry name" value="FecR_N"/>
</dbReference>
<dbReference type="AlphaFoldDB" id="A0A4S8NS84"/>
<dbReference type="RefSeq" id="WP_136600240.1">
    <property type="nucleotide sequence ID" value="NZ_STGV01000008.1"/>
</dbReference>
<evidence type="ECO:0000256" key="1">
    <source>
        <dbReference type="SAM" id="Phobius"/>
    </source>
</evidence>
<evidence type="ECO:0000313" key="4">
    <source>
        <dbReference type="EMBL" id="THV20223.1"/>
    </source>
</evidence>
<evidence type="ECO:0000313" key="5">
    <source>
        <dbReference type="Proteomes" id="UP000308828"/>
    </source>
</evidence>
<dbReference type="Pfam" id="PF04773">
    <property type="entry name" value="FecR"/>
    <property type="match status" value="1"/>
</dbReference>
<feature type="domain" description="FecR protein" evidence="2">
    <location>
        <begin position="107"/>
        <end position="198"/>
    </location>
</feature>
<accession>A0A4S8NS84</accession>
<evidence type="ECO:0000259" key="3">
    <source>
        <dbReference type="Pfam" id="PF16220"/>
    </source>
</evidence>
<protein>
    <submittedName>
        <fullName evidence="4">FecR family protein</fullName>
    </submittedName>
</protein>
<feature type="transmembrane region" description="Helical" evidence="1">
    <location>
        <begin position="80"/>
        <end position="100"/>
    </location>
</feature>
<dbReference type="EMBL" id="STGV01000008">
    <property type="protein sequence ID" value="THV20223.1"/>
    <property type="molecule type" value="Genomic_DNA"/>
</dbReference>
<dbReference type="Gene3D" id="2.60.120.1440">
    <property type="match status" value="1"/>
</dbReference>
<dbReference type="PIRSF" id="PIRSF018266">
    <property type="entry name" value="FecR"/>
    <property type="match status" value="1"/>
</dbReference>
<organism evidence="4 5">
    <name type="scientific">Peteryoungia ipomoeae</name>
    <dbReference type="NCBI Taxonomy" id="1210932"/>
    <lineage>
        <taxon>Bacteria</taxon>
        <taxon>Pseudomonadati</taxon>
        <taxon>Pseudomonadota</taxon>
        <taxon>Alphaproteobacteria</taxon>
        <taxon>Hyphomicrobiales</taxon>
        <taxon>Rhizobiaceae</taxon>
        <taxon>Peteryoungia</taxon>
    </lineage>
</organism>
<sequence>MRELLLEEAMDWLMRMNETPQDAEVDRQWQAWMQRSDMHVAAWTRICRTWAALGEQPPLIKARLVQPEGNARRTPRRRPYVATATLLIAGLAAVIFGPALRMRLEADFRTSAGETEVVTLADGSRVTLAPETAIAEGFDPALRRIKLLSGEAYFEVTRDPQRPFTVEASNASVRVLGTAFGVRETQEGTRVELASGSISLTPGRAEDAIPLSPGDVVTVAKGSGEVKHGRIDPGEIALWREGKLSVSDETLGDVVALIERQHPAWIRLPEDLASLRVTGLYDLQNPDQALAAVVSPFGLHVQTISPYLRIISRK</sequence>
<keyword evidence="1" id="KW-0812">Transmembrane</keyword>
<feature type="domain" description="FecR N-terminal" evidence="3">
    <location>
        <begin position="7"/>
        <end position="48"/>
    </location>
</feature>
<keyword evidence="1" id="KW-1133">Transmembrane helix</keyword>
<proteinExistence type="predicted"/>
<dbReference type="PANTHER" id="PTHR30273:SF2">
    <property type="entry name" value="PROTEIN FECR"/>
    <property type="match status" value="1"/>
</dbReference>
<reference evidence="4 5" key="1">
    <citation type="submission" date="2019-04" db="EMBL/GenBank/DDBJ databases">
        <title>Genome sequence of strain shin9-1.</title>
        <authorList>
            <person name="Gao J."/>
            <person name="Sun J."/>
        </authorList>
    </citation>
    <scope>NUCLEOTIDE SEQUENCE [LARGE SCALE GENOMIC DNA]</scope>
    <source>
        <strain evidence="5">shin9-1</strain>
    </source>
</reference>
<dbReference type="GO" id="GO:0016989">
    <property type="term" value="F:sigma factor antagonist activity"/>
    <property type="evidence" value="ECO:0007669"/>
    <property type="project" value="TreeGrafter"/>
</dbReference>
<keyword evidence="1" id="KW-0472">Membrane</keyword>
<dbReference type="InterPro" id="IPR012373">
    <property type="entry name" value="Ferrdict_sens_TM"/>
</dbReference>
<comment type="caution">
    <text evidence="4">The sequence shown here is derived from an EMBL/GenBank/DDBJ whole genome shotgun (WGS) entry which is preliminary data.</text>
</comment>
<dbReference type="OrthoDB" id="9798846at2"/>
<dbReference type="Proteomes" id="UP000308828">
    <property type="component" value="Unassembled WGS sequence"/>
</dbReference>
<dbReference type="PANTHER" id="PTHR30273">
    <property type="entry name" value="PERIPLASMIC SIGNAL SENSOR AND SIGMA FACTOR ACTIVATOR FECR-RELATED"/>
    <property type="match status" value="1"/>
</dbReference>
<keyword evidence="5" id="KW-1185">Reference proteome</keyword>
<evidence type="ECO:0000259" key="2">
    <source>
        <dbReference type="Pfam" id="PF04773"/>
    </source>
</evidence>
<name>A0A4S8NS84_9HYPH</name>
<dbReference type="InterPro" id="IPR006860">
    <property type="entry name" value="FecR"/>
</dbReference>